<dbReference type="InterPro" id="IPR056117">
    <property type="entry name" value="DUF7700"/>
</dbReference>
<evidence type="ECO:0000259" key="1">
    <source>
        <dbReference type="Pfam" id="PF24777"/>
    </source>
</evidence>
<dbReference type="EMBL" id="CASHTH010003315">
    <property type="protein sequence ID" value="CAI8043279.1"/>
    <property type="molecule type" value="Genomic_DNA"/>
</dbReference>
<sequence>MTQQAMHAQMGGSTGGGEELIPAGAVTFGLVYRTDVGAMSDEGICIHVYGNDIEDDDKELLRFDCFRIGPHYHYRNRAISKNDRLELDNIAEGDPLAWALDKIRNRLPIMLLRCDAATTARNVDQRDVDAALPHIVAWAETKTHNRG</sequence>
<dbReference type="AlphaFoldDB" id="A0AA35T8M4"/>
<protein>
    <recommendedName>
        <fullName evidence="1">DUF7700 domain-containing protein</fullName>
    </recommendedName>
</protein>
<keyword evidence="3" id="KW-1185">Reference proteome</keyword>
<comment type="caution">
    <text evidence="2">The sequence shown here is derived from an EMBL/GenBank/DDBJ whole genome shotgun (WGS) entry which is preliminary data.</text>
</comment>
<gene>
    <name evidence="2" type="ORF">GBAR_LOCUS24017</name>
</gene>
<dbReference type="Pfam" id="PF24777">
    <property type="entry name" value="DUF7700"/>
    <property type="match status" value="1"/>
</dbReference>
<organism evidence="2 3">
    <name type="scientific">Geodia barretti</name>
    <name type="common">Barrett's horny sponge</name>
    <dbReference type="NCBI Taxonomy" id="519541"/>
    <lineage>
        <taxon>Eukaryota</taxon>
        <taxon>Metazoa</taxon>
        <taxon>Porifera</taxon>
        <taxon>Demospongiae</taxon>
        <taxon>Heteroscleromorpha</taxon>
        <taxon>Tetractinellida</taxon>
        <taxon>Astrophorina</taxon>
        <taxon>Geodiidae</taxon>
        <taxon>Geodia</taxon>
    </lineage>
</organism>
<feature type="domain" description="DUF7700" evidence="1">
    <location>
        <begin position="21"/>
        <end position="136"/>
    </location>
</feature>
<evidence type="ECO:0000313" key="3">
    <source>
        <dbReference type="Proteomes" id="UP001174909"/>
    </source>
</evidence>
<dbReference type="Proteomes" id="UP001174909">
    <property type="component" value="Unassembled WGS sequence"/>
</dbReference>
<proteinExistence type="predicted"/>
<accession>A0AA35T8M4</accession>
<reference evidence="2" key="1">
    <citation type="submission" date="2023-03" db="EMBL/GenBank/DDBJ databases">
        <authorList>
            <person name="Steffen K."/>
            <person name="Cardenas P."/>
        </authorList>
    </citation>
    <scope>NUCLEOTIDE SEQUENCE</scope>
</reference>
<name>A0AA35T8M4_GEOBA</name>
<evidence type="ECO:0000313" key="2">
    <source>
        <dbReference type="EMBL" id="CAI8043279.1"/>
    </source>
</evidence>